<feature type="transmembrane region" description="Helical" evidence="6">
    <location>
        <begin position="441"/>
        <end position="459"/>
    </location>
</feature>
<evidence type="ECO:0000313" key="8">
    <source>
        <dbReference type="Proteomes" id="UP001154420"/>
    </source>
</evidence>
<dbReference type="EMBL" id="QZDT01000001">
    <property type="protein sequence ID" value="NBJ91308.1"/>
    <property type="molecule type" value="Genomic_DNA"/>
</dbReference>
<feature type="transmembrane region" description="Helical" evidence="6">
    <location>
        <begin position="401"/>
        <end position="421"/>
    </location>
</feature>
<comment type="subcellular location">
    <subcellularLocation>
        <location evidence="1">Cell membrane</location>
        <topology evidence="1">Multi-pass membrane protein</topology>
    </subcellularLocation>
</comment>
<name>A0A9X5BCP3_9FIRM</name>
<sequence length="509" mass="57220">MGRVKSAARNIAFGYIGNIVTQLLGFVLRTIFIDHLGDTLNGVNDLYTGILSVLSMAELGVGTALNFSLYGPVARKDYEKIKSYMLLYKKAYRVIGLVIGVIGLVISPFLPYLVKQPQGIEIRDLTLYYFIFLFNTVSSYFVAYKYSLVNAEQNNYIQTNIITITKMITVTFQIIVIMLTENFYLYLLTAAFVELFQKIAVSRYLNKRYPYLLERKVAGLSKEETGEIIKKTKALVFHKVGDVARLQTDSMIISAFINVTLVGYVGNYNMVLTSVANFVNIIFNSVLSGFGNLIATESREKQYQIFKVYRFFACWVYGFSAVGFFLLLTPFIIIWQGAEKVLAVSVVACILIDYYFKGDRIVLSNFKTAAGVFEQDKYLALIQGVVNLIISIVLVQKIGLVGIYIGTIVSGLIANVTKPLIIYKVCFDKRVGAYFADSVKYLIVLVVILGILTGLKMTVMREVTVGSFLVMFGTICVVFNSLFLLVFGRTEEFGYVWEIMKKSGKRIES</sequence>
<dbReference type="RefSeq" id="WP_160558383.1">
    <property type="nucleotide sequence ID" value="NZ_QZDT01000001.1"/>
</dbReference>
<feature type="transmembrane region" description="Helical" evidence="6">
    <location>
        <begin position="126"/>
        <end position="144"/>
    </location>
</feature>
<dbReference type="AlphaFoldDB" id="A0A9X5BCP3"/>
<dbReference type="PANTHER" id="PTHR30250:SF26">
    <property type="entry name" value="PSMA PROTEIN"/>
    <property type="match status" value="1"/>
</dbReference>
<organism evidence="7 8">
    <name type="scientific">Parablautia muri</name>
    <dbReference type="NCBI Taxonomy" id="2320879"/>
    <lineage>
        <taxon>Bacteria</taxon>
        <taxon>Bacillati</taxon>
        <taxon>Bacillota</taxon>
        <taxon>Clostridia</taxon>
        <taxon>Lachnospirales</taxon>
        <taxon>Lachnospiraceae</taxon>
        <taxon>Parablautia</taxon>
    </lineage>
</organism>
<evidence type="ECO:0000256" key="2">
    <source>
        <dbReference type="ARBA" id="ARBA00022475"/>
    </source>
</evidence>
<evidence type="ECO:0000256" key="6">
    <source>
        <dbReference type="SAM" id="Phobius"/>
    </source>
</evidence>
<feature type="transmembrane region" description="Helical" evidence="6">
    <location>
        <begin position="308"/>
        <end position="335"/>
    </location>
</feature>
<feature type="transmembrane region" description="Helical" evidence="6">
    <location>
        <begin position="91"/>
        <end position="114"/>
    </location>
</feature>
<dbReference type="InterPro" id="IPR050833">
    <property type="entry name" value="Poly_Biosynth_Transport"/>
</dbReference>
<feature type="transmembrane region" description="Helical" evidence="6">
    <location>
        <begin position="465"/>
        <end position="487"/>
    </location>
</feature>
<evidence type="ECO:0000256" key="1">
    <source>
        <dbReference type="ARBA" id="ARBA00004651"/>
    </source>
</evidence>
<evidence type="ECO:0000256" key="3">
    <source>
        <dbReference type="ARBA" id="ARBA00022692"/>
    </source>
</evidence>
<keyword evidence="3 6" id="KW-0812">Transmembrane</keyword>
<reference evidence="7" key="1">
    <citation type="submission" date="2018-09" db="EMBL/GenBank/DDBJ databases">
        <title>Murine metabolic-syndrome-specific gut microbial biobank.</title>
        <authorList>
            <person name="Liu C."/>
        </authorList>
    </citation>
    <scope>NUCLEOTIDE SEQUENCE</scope>
    <source>
        <strain evidence="7">D42-62</strain>
    </source>
</reference>
<dbReference type="PANTHER" id="PTHR30250">
    <property type="entry name" value="PST FAMILY PREDICTED COLANIC ACID TRANSPORTER"/>
    <property type="match status" value="1"/>
</dbReference>
<keyword evidence="8" id="KW-1185">Reference proteome</keyword>
<evidence type="ECO:0000313" key="7">
    <source>
        <dbReference type="EMBL" id="NBJ91308.1"/>
    </source>
</evidence>
<evidence type="ECO:0000256" key="5">
    <source>
        <dbReference type="ARBA" id="ARBA00023136"/>
    </source>
</evidence>
<dbReference type="GO" id="GO:0005886">
    <property type="term" value="C:plasma membrane"/>
    <property type="evidence" value="ECO:0007669"/>
    <property type="project" value="UniProtKB-SubCell"/>
</dbReference>
<keyword evidence="2" id="KW-1003">Cell membrane</keyword>
<evidence type="ECO:0000256" key="4">
    <source>
        <dbReference type="ARBA" id="ARBA00022989"/>
    </source>
</evidence>
<feature type="transmembrane region" description="Helical" evidence="6">
    <location>
        <begin position="341"/>
        <end position="357"/>
    </location>
</feature>
<proteinExistence type="predicted"/>
<feature type="transmembrane region" description="Helical" evidence="6">
    <location>
        <begin position="278"/>
        <end position="296"/>
    </location>
</feature>
<accession>A0A9X5BCP3</accession>
<feature type="transmembrane region" description="Helical" evidence="6">
    <location>
        <begin position="378"/>
        <end position="395"/>
    </location>
</feature>
<keyword evidence="5 6" id="KW-0472">Membrane</keyword>
<comment type="caution">
    <text evidence="7">The sequence shown here is derived from an EMBL/GenBank/DDBJ whole genome shotgun (WGS) entry which is preliminary data.</text>
</comment>
<feature type="transmembrane region" description="Helical" evidence="6">
    <location>
        <begin position="248"/>
        <end position="266"/>
    </location>
</feature>
<protein>
    <submittedName>
        <fullName evidence="7">Polysaccharide biosynthesis protein</fullName>
    </submittedName>
</protein>
<dbReference type="OrthoDB" id="8609648at2"/>
<feature type="transmembrane region" description="Helical" evidence="6">
    <location>
        <begin position="47"/>
        <end position="70"/>
    </location>
</feature>
<gene>
    <name evidence="7" type="ORF">D5281_01585</name>
</gene>
<feature type="transmembrane region" description="Helical" evidence="6">
    <location>
        <begin position="12"/>
        <end position="32"/>
    </location>
</feature>
<keyword evidence="4 6" id="KW-1133">Transmembrane helix</keyword>
<dbReference type="Proteomes" id="UP001154420">
    <property type="component" value="Unassembled WGS sequence"/>
</dbReference>